<feature type="compositionally biased region" description="Basic residues" evidence="1">
    <location>
        <begin position="27"/>
        <end position="36"/>
    </location>
</feature>
<evidence type="ECO:0000313" key="2">
    <source>
        <dbReference type="EMBL" id="CAE7679086.1"/>
    </source>
</evidence>
<feature type="non-terminal residue" evidence="2">
    <location>
        <position position="472"/>
    </location>
</feature>
<dbReference type="OrthoDB" id="429767at2759"/>
<feature type="region of interest" description="Disordered" evidence="1">
    <location>
        <begin position="19"/>
        <end position="95"/>
    </location>
</feature>
<proteinExistence type="predicted"/>
<dbReference type="EMBL" id="CAJNJA010033420">
    <property type="protein sequence ID" value="CAE7679086.1"/>
    <property type="molecule type" value="Genomic_DNA"/>
</dbReference>
<evidence type="ECO:0000256" key="1">
    <source>
        <dbReference type="SAM" id="MobiDB-lite"/>
    </source>
</evidence>
<organism evidence="2 3">
    <name type="scientific">Symbiodinium necroappetens</name>
    <dbReference type="NCBI Taxonomy" id="1628268"/>
    <lineage>
        <taxon>Eukaryota</taxon>
        <taxon>Sar</taxon>
        <taxon>Alveolata</taxon>
        <taxon>Dinophyceae</taxon>
        <taxon>Suessiales</taxon>
        <taxon>Symbiodiniaceae</taxon>
        <taxon>Symbiodinium</taxon>
    </lineage>
</organism>
<gene>
    <name evidence="2" type="ORF">SNEC2469_LOCUS19510</name>
</gene>
<evidence type="ECO:0000313" key="3">
    <source>
        <dbReference type="Proteomes" id="UP000601435"/>
    </source>
</evidence>
<comment type="caution">
    <text evidence="2">The sequence shown here is derived from an EMBL/GenBank/DDBJ whole genome shotgun (WGS) entry which is preliminary data.</text>
</comment>
<keyword evidence="3" id="KW-1185">Reference proteome</keyword>
<dbReference type="AlphaFoldDB" id="A0A812WED3"/>
<reference evidence="2" key="1">
    <citation type="submission" date="2021-02" db="EMBL/GenBank/DDBJ databases">
        <authorList>
            <person name="Dougan E. K."/>
            <person name="Rhodes N."/>
            <person name="Thang M."/>
            <person name="Chan C."/>
        </authorList>
    </citation>
    <scope>NUCLEOTIDE SEQUENCE</scope>
</reference>
<name>A0A812WED3_9DINO</name>
<accession>A0A812WED3</accession>
<feature type="compositionally biased region" description="Low complexity" evidence="1">
    <location>
        <begin position="56"/>
        <end position="78"/>
    </location>
</feature>
<sequence length="472" mass="53354">YTWDAWRCWELFIRHRSDRSQSSSPSNRRRPNLQRRSRLDVGLPKAEEVQASAGELPSCSGPSSPQSSVVLSDSGGVSPESEASTPGSPRRRRRGSAKLELSQVLKLSDEVALDLDMDHIYLALVPFLWGQIFIGLPAWANMLFGAKDTPGALRFGFWQLLYRLGYPEPLAKDPRKTCAELLLETSLAIYFQEQRVGGDGRKLAHFKIPSVPHLTGEDFCTIQHEDLSLELDLGERLLCTASYGDQQIRPDETMVLLNLAVSIMLHPMLHAFANWSTTPESPNAYTRRNSIVTVLFNYYGIKAFAHWCDFLCYLGLGKVSGQTFATMVRSGMRQHVPPHAQVSLLMPHSRLVNFTVCVRSYFLRKFQKYQGQFPGIDGEALFLATVLHPLEHFNLVTLQSAYDMVCANPAFEGDLQLVRSAIIITSDKLWLSHLLYDFSFRSSSHELFKETYEHAVLIDEELANEMECCVMR</sequence>
<protein>
    <submittedName>
        <fullName evidence="2">Uncharacterized protein</fullName>
    </submittedName>
</protein>
<dbReference type="Proteomes" id="UP000601435">
    <property type="component" value="Unassembled WGS sequence"/>
</dbReference>